<protein>
    <submittedName>
        <fullName evidence="1">Uncharacterized protein</fullName>
    </submittedName>
</protein>
<gene>
    <name evidence="1" type="ORF">PY650_25235</name>
</gene>
<name>A0ABT7KJS4_9HYPH</name>
<sequence length="168" mass="18255">MAAIPRSRPFEGCGNSFCTTGGQQGSGVTRPAFLVEVGGQEPACFVLQQWIHPCHKIARANIAAAKVLFYDVLGRWDKGLMQAFPAFYLRLAANSFGPLVGAGRRITGASILSVFPSNREDIGTPGEQAPKQLDFQYRRRVVVNSGIGKGWLLGFSTVIGNQLLLKRF</sequence>
<accession>A0ABT7KJS4</accession>
<organism evidence="1 2">
    <name type="scientific">Rhizobium calliandrae</name>
    <dbReference type="NCBI Taxonomy" id="1312182"/>
    <lineage>
        <taxon>Bacteria</taxon>
        <taxon>Pseudomonadati</taxon>
        <taxon>Pseudomonadota</taxon>
        <taxon>Alphaproteobacteria</taxon>
        <taxon>Hyphomicrobiales</taxon>
        <taxon>Rhizobiaceae</taxon>
        <taxon>Rhizobium/Agrobacterium group</taxon>
        <taxon>Rhizobium</taxon>
    </lineage>
</organism>
<evidence type="ECO:0000313" key="2">
    <source>
        <dbReference type="Proteomes" id="UP001172630"/>
    </source>
</evidence>
<keyword evidence="2" id="KW-1185">Reference proteome</keyword>
<proteinExistence type="predicted"/>
<dbReference type="EMBL" id="JARFYN010000040">
    <property type="protein sequence ID" value="MDL2408883.1"/>
    <property type="molecule type" value="Genomic_DNA"/>
</dbReference>
<evidence type="ECO:0000313" key="1">
    <source>
        <dbReference type="EMBL" id="MDL2408883.1"/>
    </source>
</evidence>
<reference evidence="1" key="1">
    <citation type="submission" date="2023-06" db="EMBL/GenBank/DDBJ databases">
        <title>Phylogenetic Diversity of Rhizobium strains.</title>
        <authorList>
            <person name="Moura F.T."/>
            <person name="Helene L.C.F."/>
            <person name="Hungria M."/>
        </authorList>
    </citation>
    <scope>NUCLEOTIDE SEQUENCE</scope>
    <source>
        <strain evidence="1">CCGE524</strain>
    </source>
</reference>
<comment type="caution">
    <text evidence="1">The sequence shown here is derived from an EMBL/GenBank/DDBJ whole genome shotgun (WGS) entry which is preliminary data.</text>
</comment>
<dbReference type="Proteomes" id="UP001172630">
    <property type="component" value="Unassembled WGS sequence"/>
</dbReference>